<dbReference type="Gene3D" id="1.10.287.950">
    <property type="entry name" value="Methyl-accepting chemotaxis protein"/>
    <property type="match status" value="1"/>
</dbReference>
<dbReference type="EMBL" id="WHYR01000035">
    <property type="protein sequence ID" value="MQL53016.1"/>
    <property type="molecule type" value="Genomic_DNA"/>
</dbReference>
<reference evidence="4 5" key="1">
    <citation type="submission" date="2019-10" db="EMBL/GenBank/DDBJ databases">
        <title>Comparative genomics of sulfur disproportionating microorganisms.</title>
        <authorList>
            <person name="Ward L.M."/>
            <person name="Bertran E."/>
            <person name="Johnston D."/>
        </authorList>
    </citation>
    <scope>NUCLEOTIDE SEQUENCE [LARGE SCALE GENOMIC DNA]</scope>
    <source>
        <strain evidence="4 5">DSM 14055</strain>
    </source>
</reference>
<comment type="caution">
    <text evidence="4">The sequence shown here is derived from an EMBL/GenBank/DDBJ whole genome shotgun (WGS) entry which is preliminary data.</text>
</comment>
<dbReference type="PANTHER" id="PTHR32089">
    <property type="entry name" value="METHYL-ACCEPTING CHEMOTAXIS PROTEIN MCPB"/>
    <property type="match status" value="1"/>
</dbReference>
<dbReference type="InterPro" id="IPR008599">
    <property type="entry name" value="Diacid_rec"/>
</dbReference>
<dbReference type="SUPFAM" id="SSF58104">
    <property type="entry name" value="Methyl-accepting chemotaxis protein (MCP) signaling domain"/>
    <property type="match status" value="1"/>
</dbReference>
<keyword evidence="5" id="KW-1185">Reference proteome</keyword>
<evidence type="ECO:0000256" key="2">
    <source>
        <dbReference type="PROSITE-ProRule" id="PRU00284"/>
    </source>
</evidence>
<dbReference type="Proteomes" id="UP000441717">
    <property type="component" value="Unassembled WGS sequence"/>
</dbReference>
<evidence type="ECO:0000256" key="1">
    <source>
        <dbReference type="ARBA" id="ARBA00023224"/>
    </source>
</evidence>
<dbReference type="PROSITE" id="PS50111">
    <property type="entry name" value="CHEMOTAXIS_TRANSDUC_2"/>
    <property type="match status" value="1"/>
</dbReference>
<keyword evidence="1 2" id="KW-0807">Transducer</keyword>
<dbReference type="AlphaFoldDB" id="A0A6N7ISC4"/>
<dbReference type="GO" id="GO:0007165">
    <property type="term" value="P:signal transduction"/>
    <property type="evidence" value="ECO:0007669"/>
    <property type="project" value="UniProtKB-KW"/>
</dbReference>
<dbReference type="InterPro" id="IPR004089">
    <property type="entry name" value="MCPsignal_dom"/>
</dbReference>
<feature type="domain" description="Methyl-accepting transducer" evidence="3">
    <location>
        <begin position="128"/>
        <end position="292"/>
    </location>
</feature>
<name>A0A6N7ISC4_9FIRM</name>
<dbReference type="SMART" id="SM00283">
    <property type="entry name" value="MA"/>
    <property type="match status" value="1"/>
</dbReference>
<dbReference type="Pfam" id="PF00015">
    <property type="entry name" value="MCPsignal"/>
    <property type="match status" value="1"/>
</dbReference>
<dbReference type="Pfam" id="PF05651">
    <property type="entry name" value="Diacid_rec"/>
    <property type="match status" value="1"/>
</dbReference>
<dbReference type="GO" id="GO:0016020">
    <property type="term" value="C:membrane"/>
    <property type="evidence" value="ECO:0007669"/>
    <property type="project" value="InterPro"/>
</dbReference>
<evidence type="ECO:0000313" key="5">
    <source>
        <dbReference type="Proteomes" id="UP000441717"/>
    </source>
</evidence>
<dbReference type="PANTHER" id="PTHR32089:SF112">
    <property type="entry name" value="LYSOZYME-LIKE PROTEIN-RELATED"/>
    <property type="match status" value="1"/>
</dbReference>
<accession>A0A6N7ISC4</accession>
<gene>
    <name evidence="4" type="ORF">GFC01_12250</name>
</gene>
<proteinExistence type="predicted"/>
<evidence type="ECO:0000313" key="4">
    <source>
        <dbReference type="EMBL" id="MQL53016.1"/>
    </source>
</evidence>
<organism evidence="4 5">
    <name type="scientific">Desulfofundulus thermobenzoicus</name>
    <dbReference type="NCBI Taxonomy" id="29376"/>
    <lineage>
        <taxon>Bacteria</taxon>
        <taxon>Bacillati</taxon>
        <taxon>Bacillota</taxon>
        <taxon>Clostridia</taxon>
        <taxon>Eubacteriales</taxon>
        <taxon>Peptococcaceae</taxon>
        <taxon>Desulfofundulus</taxon>
    </lineage>
</organism>
<evidence type="ECO:0000259" key="3">
    <source>
        <dbReference type="PROSITE" id="PS50111"/>
    </source>
</evidence>
<dbReference type="OrthoDB" id="3192at2"/>
<sequence length="292" mass="31711">MREEGAVELRPDVAREITQFVFRETGLHSIVCDRTGTIIADSAGERIGVVHNGARTIMTTSAEEYAATKEEEVATSGKTKEGYSIAIKADGEKIGTFGITGRLEIVQPIAKIASPLVVKMLRDEEIKEQIQEQARAVSAAIQEAAQVVQQFTASSQELAATSENLIRESREAAHQVQNSAQILSFIRNVADQTKLLGLNAAIEAARAGQAGRGFAVVAGEVRKLAEESSHSVKEIEKTLDQFEKAIGLVSNGIEKNSQITREQAQTVEKIAAMIERLQKIDRELSRMAGNLK</sequence>
<protein>
    <submittedName>
        <fullName evidence="4">Chemotaxis protein</fullName>
    </submittedName>
</protein>